<dbReference type="GO" id="GO:0009421">
    <property type="term" value="C:bacterial-type flagellum filament cap"/>
    <property type="evidence" value="ECO:0007669"/>
    <property type="project" value="InterPro"/>
</dbReference>
<comment type="caution">
    <text evidence="8">The sequence shown here is derived from an EMBL/GenBank/DDBJ whole genome shotgun (WGS) entry which is preliminary data.</text>
</comment>
<accession>A0A084CP08</accession>
<keyword evidence="9" id="KW-1185">Reference proteome</keyword>
<sequence length="470" mass="52847">MNLNPLGMAANIDLNSMVTKIVDAERLPKQKRIDREVANINSKISAYGQLKASLDTMKDLMVDFRQEKTFSARKAHTSDENVVVAMATTGAIAGQYTMNVLQLAKKHKIASRVVPQQEDRFGPGDLQIQLGNKRFLISIKNNSKLVDIAKKINGNQTNPGVQASIINENEGKRLVLTSNISGKENTIRVSAHTQSDNPLKKFEYKYEIDDTDPQVTKKILSTYQGMIQVQPAQNSEVIVDGIARLSSHNNIMENAINGINLTLKRKMELNEPPIKIDIRYNTQKVEKNIERFIAAYNQFHQTSKELSSLDPKTGQVGPLAGDNVAMSIASRLKKVFSSPILPAPQEIKSLTEFGITTTRQGTLEVNYSILNRKINDNFNKLKMFFGGNQGFARKIEDAIQNITGTSGAIRIQEKSLMEKNYRLKDDKMLLKHRMDNLEKRTHAQFTSMQNATRKMQYQLTSMMEAIKLTT</sequence>
<evidence type="ECO:0000256" key="2">
    <source>
        <dbReference type="ARBA" id="ARBA00011255"/>
    </source>
</evidence>
<dbReference type="Proteomes" id="UP000053784">
    <property type="component" value="Unassembled WGS sequence"/>
</dbReference>
<dbReference type="GO" id="GO:0007155">
    <property type="term" value="P:cell adhesion"/>
    <property type="evidence" value="ECO:0007669"/>
    <property type="project" value="InterPro"/>
</dbReference>
<dbReference type="PANTHER" id="PTHR30288">
    <property type="entry name" value="FLAGELLAR CAP/ASSEMBLY PROTEIN FLID"/>
    <property type="match status" value="1"/>
</dbReference>
<comment type="subcellular location">
    <subcellularLocation>
        <location evidence="5">Secreted</location>
    </subcellularLocation>
    <subcellularLocation>
        <location evidence="5">Bacterial flagellum</location>
    </subcellularLocation>
</comment>
<dbReference type="AlphaFoldDB" id="A0A084CP08"/>
<dbReference type="EMBL" id="JGVK01000006">
    <property type="protein sequence ID" value="KEY91537.1"/>
    <property type="molecule type" value="Genomic_DNA"/>
</dbReference>
<dbReference type="eggNOG" id="COG1345">
    <property type="taxonomic scope" value="Bacteria"/>
</dbReference>
<dbReference type="GO" id="GO:0005576">
    <property type="term" value="C:extracellular region"/>
    <property type="evidence" value="ECO:0007669"/>
    <property type="project" value="UniProtKB-SubCell"/>
</dbReference>
<evidence type="ECO:0000313" key="8">
    <source>
        <dbReference type="EMBL" id="KEY91537.1"/>
    </source>
</evidence>
<dbReference type="Pfam" id="PF07196">
    <property type="entry name" value="Flagellin_IN"/>
    <property type="match status" value="1"/>
</dbReference>
<evidence type="ECO:0000256" key="5">
    <source>
        <dbReference type="RuleBase" id="RU362066"/>
    </source>
</evidence>
<dbReference type="GO" id="GO:0071973">
    <property type="term" value="P:bacterial-type flagellum-dependent cell motility"/>
    <property type="evidence" value="ECO:0007669"/>
    <property type="project" value="TreeGrafter"/>
</dbReference>
<keyword evidence="8" id="KW-0969">Cilium</keyword>
<keyword evidence="8" id="KW-0282">Flagellum</keyword>
<comment type="subunit">
    <text evidence="2 5">Homopentamer.</text>
</comment>
<dbReference type="Pfam" id="PF07195">
    <property type="entry name" value="FliD_C"/>
    <property type="match status" value="1"/>
</dbReference>
<evidence type="ECO:0000259" key="7">
    <source>
        <dbReference type="Pfam" id="PF07195"/>
    </source>
</evidence>
<feature type="domain" description="Flagellar hook-associated protein 2 N-terminal" evidence="6">
    <location>
        <begin position="11"/>
        <end position="107"/>
    </location>
</feature>
<gene>
    <name evidence="8" type="primary">fliD</name>
    <name evidence="8" type="ORF">CF67_14090</name>
</gene>
<dbReference type="Pfam" id="PF02465">
    <property type="entry name" value="FliD_N"/>
    <property type="match status" value="1"/>
</dbReference>
<evidence type="ECO:0000256" key="3">
    <source>
        <dbReference type="ARBA" id="ARBA00023054"/>
    </source>
</evidence>
<dbReference type="InterPro" id="IPR010810">
    <property type="entry name" value="Flagellin_hook_IN_motif"/>
</dbReference>
<reference evidence="8 9" key="1">
    <citation type="submission" date="2014-03" db="EMBL/GenBank/DDBJ databases">
        <title>Selection and divergence in the genomes of co-occurring obligate luminous symbionts with specific hosts.</title>
        <authorList>
            <person name="Hendry T.A."/>
            <person name="de Wet J.R."/>
            <person name="Dunlap P.V."/>
        </authorList>
    </citation>
    <scope>NUCLEOTIDE SEQUENCE [LARGE SCALE GENOMIC DNA]</scope>
    <source>
        <strain evidence="8 9">Ppalp.1</strain>
    </source>
</reference>
<dbReference type="PANTHER" id="PTHR30288:SF0">
    <property type="entry name" value="FLAGELLAR HOOK-ASSOCIATED PROTEIN 2"/>
    <property type="match status" value="1"/>
</dbReference>
<keyword evidence="8" id="KW-0966">Cell projection</keyword>
<dbReference type="InterPro" id="IPR040026">
    <property type="entry name" value="FliD"/>
</dbReference>
<dbReference type="GO" id="GO:0009424">
    <property type="term" value="C:bacterial-type flagellum hook"/>
    <property type="evidence" value="ECO:0007669"/>
    <property type="project" value="UniProtKB-UniRule"/>
</dbReference>
<feature type="domain" description="Flagellar hook-associated protein 2 C-terminal" evidence="7">
    <location>
        <begin position="232"/>
        <end position="456"/>
    </location>
</feature>
<comment type="function">
    <text evidence="5">Required for morphogenesis and for the elongation of the flagellar filament by facilitating polymerization of the flagellin monomers at the tip of growing filament. Forms a capping structure, which prevents flagellin subunits (transported through the central channel of the flagellum) from leaking out without polymerization at the distal end.</text>
</comment>
<evidence type="ECO:0000256" key="1">
    <source>
        <dbReference type="ARBA" id="ARBA00009764"/>
    </source>
</evidence>
<keyword evidence="5" id="KW-0964">Secreted</keyword>
<organism evidence="8 9">
    <name type="scientific">Candidatus Photodesmus blepharonis</name>
    <dbReference type="NCBI Taxonomy" id="1179155"/>
    <lineage>
        <taxon>Bacteria</taxon>
        <taxon>Pseudomonadati</taxon>
        <taxon>Pseudomonadota</taxon>
        <taxon>Gammaproteobacteria</taxon>
        <taxon>Vibrionales</taxon>
        <taxon>Vibrionaceae</taxon>
        <taxon>Candidatus Photodesmus</taxon>
    </lineage>
</organism>
<name>A0A084CP08_9GAMM</name>
<keyword evidence="3" id="KW-0175">Coiled coil</keyword>
<dbReference type="OrthoDB" id="5980200at2"/>
<dbReference type="InterPro" id="IPR010809">
    <property type="entry name" value="FliD_C"/>
</dbReference>
<dbReference type="InterPro" id="IPR003481">
    <property type="entry name" value="FliD_N"/>
</dbReference>
<comment type="similarity">
    <text evidence="1 5">Belongs to the FliD family.</text>
</comment>
<evidence type="ECO:0000256" key="4">
    <source>
        <dbReference type="ARBA" id="ARBA00023143"/>
    </source>
</evidence>
<protein>
    <recommendedName>
        <fullName evidence="5">Flagellar hook-associated protein 2</fullName>
        <shortName evidence="5">HAP2</shortName>
    </recommendedName>
    <alternativeName>
        <fullName evidence="5">Flagellar cap protein</fullName>
    </alternativeName>
</protein>
<dbReference type="STRING" id="1179155.CF67_14090"/>
<evidence type="ECO:0000259" key="6">
    <source>
        <dbReference type="Pfam" id="PF02465"/>
    </source>
</evidence>
<evidence type="ECO:0000313" key="9">
    <source>
        <dbReference type="Proteomes" id="UP000053784"/>
    </source>
</evidence>
<proteinExistence type="inferred from homology"/>
<keyword evidence="4 5" id="KW-0975">Bacterial flagellum</keyword>